<evidence type="ECO:0000259" key="1">
    <source>
        <dbReference type="Pfam" id="PF13302"/>
    </source>
</evidence>
<gene>
    <name evidence="2" type="ORF">HMPREF1056_01538</name>
</gene>
<dbReference type="PANTHER" id="PTHR43415:SF3">
    <property type="entry name" value="GNAT-FAMILY ACETYLTRANSFERASE"/>
    <property type="match status" value="1"/>
</dbReference>
<accession>A0A0E2ARN5</accession>
<dbReference type="PANTHER" id="PTHR43415">
    <property type="entry name" value="SPERMIDINE N(1)-ACETYLTRANSFERASE"/>
    <property type="match status" value="1"/>
</dbReference>
<evidence type="ECO:0000313" key="2">
    <source>
        <dbReference type="EMBL" id="EIY97716.1"/>
    </source>
</evidence>
<feature type="domain" description="N-acetyltransferase" evidence="1">
    <location>
        <begin position="3"/>
        <end position="144"/>
    </location>
</feature>
<reference evidence="2 3" key="1">
    <citation type="submission" date="2012-02" db="EMBL/GenBank/DDBJ databases">
        <title>The Genome Sequence of Bacteroides fragilis CL07T12C05.</title>
        <authorList>
            <consortium name="The Broad Institute Genome Sequencing Platform"/>
            <person name="Earl A."/>
            <person name="Ward D."/>
            <person name="Feldgarden M."/>
            <person name="Gevers D."/>
            <person name="Zitomersky N.L."/>
            <person name="Coyne M.J."/>
            <person name="Comstock L.E."/>
            <person name="Young S.K."/>
            <person name="Zeng Q."/>
            <person name="Gargeya S."/>
            <person name="Fitzgerald M."/>
            <person name="Haas B."/>
            <person name="Abouelleil A."/>
            <person name="Alvarado L."/>
            <person name="Arachchi H.M."/>
            <person name="Berlin A."/>
            <person name="Chapman S.B."/>
            <person name="Gearin G."/>
            <person name="Goldberg J."/>
            <person name="Griggs A."/>
            <person name="Gujja S."/>
            <person name="Hansen M."/>
            <person name="Heiman D."/>
            <person name="Howarth C."/>
            <person name="Larimer J."/>
            <person name="Lui A."/>
            <person name="MacDonald P.J.P."/>
            <person name="McCowen C."/>
            <person name="Montmayeur A."/>
            <person name="Murphy C."/>
            <person name="Neiman D."/>
            <person name="Pearson M."/>
            <person name="Priest M."/>
            <person name="Roberts A."/>
            <person name="Saif S."/>
            <person name="Shea T."/>
            <person name="Sisk P."/>
            <person name="Stolte C."/>
            <person name="Sykes S."/>
            <person name="Wortman J."/>
            <person name="Nusbaum C."/>
            <person name="Birren B."/>
        </authorList>
    </citation>
    <scope>NUCLEOTIDE SEQUENCE [LARGE SCALE GENOMIC DNA]</scope>
    <source>
        <strain evidence="2 3">CL07T12C05</strain>
    </source>
</reference>
<dbReference type="PATRIC" id="fig|997883.3.peg.1619"/>
<dbReference type="InterPro" id="IPR016181">
    <property type="entry name" value="Acyl_CoA_acyltransferase"/>
</dbReference>
<sequence>MKIVLRPITLQDGVHLVKWRNDERVINHCLSRATITEESNKEFYENFVKTGKYKQFMVERLNEDFPIVAYPIATVYLKDMDYANKRCELCIFTSTDTEWTPDSQSMAIRMLVDKAFTEYGMHKVYSYVFYKYPDEVELLKNAGFSAEAILKDEALNAEGKYEDIVRLSIINTEK</sequence>
<protein>
    <recommendedName>
        <fullName evidence="1">N-acetyltransferase domain-containing protein</fullName>
    </recommendedName>
</protein>
<organism evidence="2 3">
    <name type="scientific">Bacteroides fragilis CL07T12C05</name>
    <dbReference type="NCBI Taxonomy" id="997883"/>
    <lineage>
        <taxon>Bacteria</taxon>
        <taxon>Pseudomonadati</taxon>
        <taxon>Bacteroidota</taxon>
        <taxon>Bacteroidia</taxon>
        <taxon>Bacteroidales</taxon>
        <taxon>Bacteroidaceae</taxon>
        <taxon>Bacteroides</taxon>
    </lineage>
</organism>
<dbReference type="InterPro" id="IPR000182">
    <property type="entry name" value="GNAT_dom"/>
</dbReference>
<dbReference type="HOGENOM" id="CLU_013985_3_2_10"/>
<comment type="caution">
    <text evidence="2">The sequence shown here is derived from an EMBL/GenBank/DDBJ whole genome shotgun (WGS) entry which is preliminary data.</text>
</comment>
<dbReference type="Gene3D" id="3.40.630.30">
    <property type="match status" value="1"/>
</dbReference>
<dbReference type="Pfam" id="PF13302">
    <property type="entry name" value="Acetyltransf_3"/>
    <property type="match status" value="1"/>
</dbReference>
<proteinExistence type="predicted"/>
<dbReference type="RefSeq" id="WP_005795239.1">
    <property type="nucleotide sequence ID" value="NZ_JH724215.1"/>
</dbReference>
<dbReference type="GO" id="GO:0016747">
    <property type="term" value="F:acyltransferase activity, transferring groups other than amino-acyl groups"/>
    <property type="evidence" value="ECO:0007669"/>
    <property type="project" value="InterPro"/>
</dbReference>
<dbReference type="Proteomes" id="UP000003879">
    <property type="component" value="Unassembled WGS sequence"/>
</dbReference>
<dbReference type="SUPFAM" id="SSF55729">
    <property type="entry name" value="Acyl-CoA N-acyltransferases (Nat)"/>
    <property type="match status" value="1"/>
</dbReference>
<dbReference type="EMBL" id="AGXN01000009">
    <property type="protein sequence ID" value="EIY97716.1"/>
    <property type="molecule type" value="Genomic_DNA"/>
</dbReference>
<name>A0A0E2ARN5_BACFG</name>
<dbReference type="AlphaFoldDB" id="A0A0E2ARN5"/>
<evidence type="ECO:0000313" key="3">
    <source>
        <dbReference type="Proteomes" id="UP000003879"/>
    </source>
</evidence>